<comment type="caution">
    <text evidence="1">The sequence shown here is derived from an EMBL/GenBank/DDBJ whole genome shotgun (WGS) entry which is preliminary data.</text>
</comment>
<accession>A0A9X1WVK4</accession>
<dbReference type="EMBL" id="JAKUML010000001">
    <property type="protein sequence ID" value="MCJ8145413.1"/>
    <property type="molecule type" value="Genomic_DNA"/>
</dbReference>
<dbReference type="SUPFAM" id="SSF52540">
    <property type="entry name" value="P-loop containing nucleoside triphosphate hydrolases"/>
    <property type="match status" value="1"/>
</dbReference>
<sequence length="569" mass="66336">MISPQKRLEDIFNANANNGLAIAITGQWGIGKTFTWEQFLESQRTKERLGDAQSNISTKKYAYISLFGIESLTDLKTQIYSNIENHHLSVDVPKWLKGLPAIFKDSRITQYGISAPVKLIDNLMFNQVKDAIICFDDFERMSDKMNIKDVMGLANFLKQERNCQVVLILDESKTNEENKNSYAEYKEKLVDETIKITTVEPLLRDKAKDLDQELIELLVKFSNALDIHNFRFFQKVLKLYRQFLEKLPLPATFTSKKMILVRVLQGYLIEDFGKDLNIQWHDFTREKWIEVSDEDVGTGISPLYQKLGVISSKFTVHDLWFEEFRKWFTQSAPLNESTLIELAQSSAITENQVKVRAELIELQRTCQNMNTQHDFCKKLYDCSINSIGFENLNTLHFCSKILSTFKRKDLARLLNKSVKIWIDQSITEKGKAFADETFHYGFEAKNPFYRYIRIKESLNPYLGLPPLIDVIDSYVLRGGWNSETDGLVLEKATLNDWFQLLFEEIDQNERFKDTNKLRIIGKILKQKIKPELNPQIKELIYQALDRKAQESEIMQLNVKYIKQRLDEDS</sequence>
<dbReference type="RefSeq" id="WP_241570023.1">
    <property type="nucleotide sequence ID" value="NZ_JAKUML010000001.1"/>
</dbReference>
<dbReference type="Proteomes" id="UP001139701">
    <property type="component" value="Unassembled WGS sequence"/>
</dbReference>
<proteinExistence type="predicted"/>
<keyword evidence="2" id="KW-1185">Reference proteome</keyword>
<dbReference type="AlphaFoldDB" id="A0A9X1WVK4"/>
<dbReference type="InterPro" id="IPR027417">
    <property type="entry name" value="P-loop_NTPase"/>
</dbReference>
<gene>
    <name evidence="1" type="ORF">MKI79_00510</name>
</gene>
<organism evidence="1 2">
    <name type="scientific">Acinetobacter sedimenti</name>
    <dbReference type="NCBI Taxonomy" id="2919922"/>
    <lineage>
        <taxon>Bacteria</taxon>
        <taxon>Pseudomonadati</taxon>
        <taxon>Pseudomonadota</taxon>
        <taxon>Gammaproteobacteria</taxon>
        <taxon>Moraxellales</taxon>
        <taxon>Moraxellaceae</taxon>
        <taxon>Acinetobacter</taxon>
    </lineage>
</organism>
<reference evidence="1" key="1">
    <citation type="submission" date="2022-02" db="EMBL/GenBank/DDBJ databases">
        <title>Acinetobacter A3.8 sp. nov., isolated from Sediment (Zhairuo Island).</title>
        <authorList>
            <person name="Zheng K."/>
        </authorList>
    </citation>
    <scope>NUCLEOTIDE SEQUENCE</scope>
    <source>
        <strain evidence="1">A3.8</strain>
    </source>
</reference>
<dbReference type="Gene3D" id="3.40.50.300">
    <property type="entry name" value="P-loop containing nucleotide triphosphate hydrolases"/>
    <property type="match status" value="1"/>
</dbReference>
<evidence type="ECO:0000313" key="2">
    <source>
        <dbReference type="Proteomes" id="UP001139701"/>
    </source>
</evidence>
<protein>
    <submittedName>
        <fullName evidence="1">KAP family P-loop domain protein</fullName>
    </submittedName>
</protein>
<evidence type="ECO:0000313" key="1">
    <source>
        <dbReference type="EMBL" id="MCJ8145413.1"/>
    </source>
</evidence>
<name>A0A9X1WVK4_9GAMM</name>